<dbReference type="SUPFAM" id="SSF49265">
    <property type="entry name" value="Fibronectin type III"/>
    <property type="match status" value="1"/>
</dbReference>
<accession>A0ABW5K444</accession>
<dbReference type="Gene3D" id="3.40.390.10">
    <property type="entry name" value="Collagenase (Catalytic Domain)"/>
    <property type="match status" value="1"/>
</dbReference>
<evidence type="ECO:0000259" key="6">
    <source>
        <dbReference type="PROSITE" id="PS51829"/>
    </source>
</evidence>
<dbReference type="NCBIfam" id="TIGR04183">
    <property type="entry name" value="Por_Secre_tail"/>
    <property type="match status" value="1"/>
</dbReference>
<evidence type="ECO:0000256" key="3">
    <source>
        <dbReference type="ARBA" id="ARBA00022801"/>
    </source>
</evidence>
<feature type="domain" description="P/Homo B" evidence="6">
    <location>
        <begin position="855"/>
        <end position="1012"/>
    </location>
</feature>
<keyword evidence="1" id="KW-0645">Protease</keyword>
<dbReference type="Gene3D" id="2.60.120.260">
    <property type="entry name" value="Galactose-binding domain-like"/>
    <property type="match status" value="1"/>
</dbReference>
<dbReference type="Proteomes" id="UP001597467">
    <property type="component" value="Unassembled WGS sequence"/>
</dbReference>
<evidence type="ECO:0000259" key="5">
    <source>
        <dbReference type="PROSITE" id="PS50853"/>
    </source>
</evidence>
<keyword evidence="8" id="KW-1185">Reference proteome</keyword>
<dbReference type="InterPro" id="IPR026444">
    <property type="entry name" value="Secre_tail"/>
</dbReference>
<evidence type="ECO:0000256" key="2">
    <source>
        <dbReference type="ARBA" id="ARBA00022729"/>
    </source>
</evidence>
<feature type="domain" description="Fibronectin type-III" evidence="5">
    <location>
        <begin position="774"/>
        <end position="868"/>
    </location>
</feature>
<dbReference type="SUPFAM" id="SSF49785">
    <property type="entry name" value="Galactose-binding domain-like"/>
    <property type="match status" value="1"/>
</dbReference>
<evidence type="ECO:0000256" key="1">
    <source>
        <dbReference type="ARBA" id="ARBA00022670"/>
    </source>
</evidence>
<dbReference type="Pfam" id="PF13583">
    <property type="entry name" value="Reprolysin_4"/>
    <property type="match status" value="1"/>
</dbReference>
<dbReference type="InterPro" id="IPR036116">
    <property type="entry name" value="FN3_sf"/>
</dbReference>
<name>A0ABW5K444_9FLAO</name>
<dbReference type="PROSITE" id="PS51829">
    <property type="entry name" value="P_HOMO_B"/>
    <property type="match status" value="1"/>
</dbReference>
<evidence type="ECO:0000313" key="8">
    <source>
        <dbReference type="Proteomes" id="UP001597467"/>
    </source>
</evidence>
<dbReference type="SUPFAM" id="SSF55486">
    <property type="entry name" value="Metalloproteases ('zincins'), catalytic domain"/>
    <property type="match status" value="1"/>
</dbReference>
<dbReference type="Pfam" id="PF18962">
    <property type="entry name" value="Por_Secre_tail"/>
    <property type="match status" value="1"/>
</dbReference>
<feature type="signal peptide" evidence="4">
    <location>
        <begin position="1"/>
        <end position="21"/>
    </location>
</feature>
<gene>
    <name evidence="7" type="ORF">ACFSSB_14815</name>
</gene>
<dbReference type="PROSITE" id="PS50853">
    <property type="entry name" value="FN3"/>
    <property type="match status" value="1"/>
</dbReference>
<dbReference type="InterPro" id="IPR003961">
    <property type="entry name" value="FN3_dom"/>
</dbReference>
<dbReference type="EMBL" id="JBHULM010000011">
    <property type="protein sequence ID" value="MFD2543602.1"/>
    <property type="molecule type" value="Genomic_DNA"/>
</dbReference>
<keyword evidence="2 4" id="KW-0732">Signal</keyword>
<reference evidence="8" key="1">
    <citation type="journal article" date="2019" name="Int. J. Syst. Evol. Microbiol.">
        <title>The Global Catalogue of Microorganisms (GCM) 10K type strain sequencing project: providing services to taxonomists for standard genome sequencing and annotation.</title>
        <authorList>
            <consortium name="The Broad Institute Genomics Platform"/>
            <consortium name="The Broad Institute Genome Sequencing Center for Infectious Disease"/>
            <person name="Wu L."/>
            <person name="Ma J."/>
        </authorList>
    </citation>
    <scope>NUCLEOTIDE SEQUENCE [LARGE SCALE GENOMIC DNA]</scope>
    <source>
        <strain evidence="8">KCTC 42808</strain>
    </source>
</reference>
<dbReference type="InterPro" id="IPR013783">
    <property type="entry name" value="Ig-like_fold"/>
</dbReference>
<dbReference type="Pfam" id="PF01483">
    <property type="entry name" value="P_proprotein"/>
    <property type="match status" value="1"/>
</dbReference>
<comment type="caution">
    <text evidence="7">The sequence shown here is derived from an EMBL/GenBank/DDBJ whole genome shotgun (WGS) entry which is preliminary data.</text>
</comment>
<dbReference type="InterPro" id="IPR008979">
    <property type="entry name" value="Galactose-bd-like_sf"/>
</dbReference>
<dbReference type="InterPro" id="IPR024079">
    <property type="entry name" value="MetalloPept_cat_dom_sf"/>
</dbReference>
<evidence type="ECO:0000256" key="4">
    <source>
        <dbReference type="SAM" id="SignalP"/>
    </source>
</evidence>
<dbReference type="InterPro" id="IPR002884">
    <property type="entry name" value="P_dom"/>
</dbReference>
<dbReference type="Gene3D" id="2.60.40.10">
    <property type="entry name" value="Immunoglobulins"/>
    <property type="match status" value="1"/>
</dbReference>
<feature type="chain" id="PRO_5045851706" evidence="4">
    <location>
        <begin position="22"/>
        <end position="1098"/>
    </location>
</feature>
<protein>
    <submittedName>
        <fullName evidence="7">Reprolysin-like metallopeptidase</fullName>
    </submittedName>
</protein>
<dbReference type="RefSeq" id="WP_379905617.1">
    <property type="nucleotide sequence ID" value="NZ_JBHULM010000011.1"/>
</dbReference>
<proteinExistence type="predicted"/>
<keyword evidence="3" id="KW-0378">Hydrolase</keyword>
<organism evidence="7 8">
    <name type="scientific">Lacinutrix gracilariae</name>
    <dbReference type="NCBI Taxonomy" id="1747198"/>
    <lineage>
        <taxon>Bacteria</taxon>
        <taxon>Pseudomonadati</taxon>
        <taxon>Bacteroidota</taxon>
        <taxon>Flavobacteriia</taxon>
        <taxon>Flavobacteriales</taxon>
        <taxon>Flavobacteriaceae</taxon>
        <taxon>Lacinutrix</taxon>
    </lineage>
</organism>
<evidence type="ECO:0000313" key="7">
    <source>
        <dbReference type="EMBL" id="MFD2543602.1"/>
    </source>
</evidence>
<sequence length="1098" mass="118577">MKKFTIIITVVLCAFMSISWAQNKTSDWSKTTVQSNIKNISFNKDKMPTAYTLYTMDIESIKNKLQNAPIQGAFFGESSNIIQVPNAAGGLESYRVLDTEILHPTLAAQLPNIKSFVGRSIENPGTFIRFSVSQAGFHGQVFEPGKSTFFIDPYTKDKSVYIAYKREDLVNSSSDIFSCETDNTMYEKAKNTASSEVLRATDDSKIRRYELAMSCTGEYGALFIGSATTDFEKKSNIMAQMVITMTRVNGIYEKEMGITFQFVPNNFDIMYYDAATDPFDGEYNDKTQEVIDNNIGDANYDIGHNFNTDGGGNAGCIGCVCTSGTKGSGMTGRANPTGDSFDVDYVAHEIGHQMGGYHTHNGTTTCLKSGNNTEVEPGSGSSIMGYAGICTGQNVQDNSDDYFNYVNIRDISANIQGGVSSACFEEITVTNLPPTADAGDDYIIPIGTAFVLTGAGSDPDTATNGDVLTYTWEQNDNEDMQSPLMPVPTATAGPMFRSRRGTTSPKRYFPQMSDIINNDLTPTWEVIPYAQRAFEFALTVRDNVIYGGQTADDLMTINTDISAGPFEVSSQNENTTWTQGATETITWDVANTTNILTVNCQLVNITFSAAGDFSDTVTLANNVPNNGTANIVVPSTVTTTGRIMVSAADNIFLDVNDAIITIEEVTTPTFFLTAIDVTKSECNNTNSTSFSFDYLPSTGFLETVTFSATGLPSGASATFTPATASSTEETIVMTIEGYDGATAQDYSLIAEGTSISATRSATVNLTLKASTFSVPSLVTPVNYSTNQATYPNYTWSADNTETTVVYDIEIASDSNFNTIIETSTVASNTYTQATSLNENTTYYWRVKQKNECGESAFSTAYSFTTGATECLTANSTTPTLILSTQTTSNTITIENDIPLSDINISVDITHPYIGDVVLELVSPQGTSISLIATQCDSNPDMLVTFDDAGSTAINCSSTSPAISGTLQPIQALSALNGESSLGDWTLNITDTGIGDDGYLNSWSMTYCGVQSGTLSVDTFTKSTIKMYPNPATNYVTITSNDGEELAVTLYDLLGRKVLFKELDNTNKNINTSNLSSGTYIVNIQTSNNVRVIKKLIID</sequence>